<keyword evidence="5" id="KW-1185">Reference proteome</keyword>
<feature type="domain" description="HNH nuclease" evidence="3">
    <location>
        <begin position="157"/>
        <end position="209"/>
    </location>
</feature>
<dbReference type="SMART" id="SM00507">
    <property type="entry name" value="HNHc"/>
    <property type="match status" value="1"/>
</dbReference>
<dbReference type="GO" id="GO:0004519">
    <property type="term" value="F:endonuclease activity"/>
    <property type="evidence" value="ECO:0007669"/>
    <property type="project" value="InterPro"/>
</dbReference>
<feature type="compositionally biased region" description="Low complexity" evidence="2">
    <location>
        <begin position="237"/>
        <end position="261"/>
    </location>
</feature>
<evidence type="ECO:0000259" key="3">
    <source>
        <dbReference type="SMART" id="SM00507"/>
    </source>
</evidence>
<sequence length="269" mass="27368">MPSAASSLALAGRACGGSADTALRRVAETPAHGGSRILKAALLPLTKPAPAIDPRRPRQPGRAGAGRPAGSRHPDVGRPRPGRPARAGRRSAARVSWGPAQARGPGGTDGGVTEDGGHLSPGAVRRLAFDADVVPVVLGSRGRVLDVGLANRLVTAALWTALVCRDAHCAFPGCTRPPVMCQAHHIHHWADGGPTALPNLVLLCAGTTTGSSTRPRGRSASIPPTGARSSGPHPNTASSRRGAAAARNVPPQARSARPQPRTTLAAWAG</sequence>
<proteinExistence type="inferred from homology"/>
<organism evidence="4 5">
    <name type="scientific">Nocardioides panaciterrulae</name>
    <dbReference type="NCBI Taxonomy" id="661492"/>
    <lineage>
        <taxon>Bacteria</taxon>
        <taxon>Bacillati</taxon>
        <taxon>Actinomycetota</taxon>
        <taxon>Actinomycetes</taxon>
        <taxon>Propionibacteriales</taxon>
        <taxon>Nocardioidaceae</taxon>
        <taxon>Nocardioides</taxon>
    </lineage>
</organism>
<dbReference type="GO" id="GO:0003676">
    <property type="term" value="F:nucleic acid binding"/>
    <property type="evidence" value="ECO:0007669"/>
    <property type="project" value="InterPro"/>
</dbReference>
<feature type="region of interest" description="Disordered" evidence="2">
    <location>
        <begin position="38"/>
        <end position="119"/>
    </location>
</feature>
<dbReference type="InterPro" id="IPR003615">
    <property type="entry name" value="HNH_nuc"/>
</dbReference>
<dbReference type="Pfam" id="PF02720">
    <property type="entry name" value="DUF222"/>
    <property type="match status" value="1"/>
</dbReference>
<dbReference type="CDD" id="cd00085">
    <property type="entry name" value="HNHc"/>
    <property type="match status" value="1"/>
</dbReference>
<dbReference type="EMBL" id="JACCBG010000001">
    <property type="protein sequence ID" value="NYD42872.1"/>
    <property type="molecule type" value="Genomic_DNA"/>
</dbReference>
<feature type="compositionally biased region" description="Gly residues" evidence="2">
    <location>
        <begin position="104"/>
        <end position="114"/>
    </location>
</feature>
<feature type="compositionally biased region" description="Low complexity" evidence="2">
    <location>
        <begin position="60"/>
        <end position="69"/>
    </location>
</feature>
<evidence type="ECO:0000256" key="1">
    <source>
        <dbReference type="ARBA" id="ARBA00023450"/>
    </source>
</evidence>
<evidence type="ECO:0000313" key="4">
    <source>
        <dbReference type="EMBL" id="NYD42872.1"/>
    </source>
</evidence>
<dbReference type="InterPro" id="IPR002711">
    <property type="entry name" value="HNH"/>
</dbReference>
<reference evidence="4 5" key="1">
    <citation type="submission" date="2020-07" db="EMBL/GenBank/DDBJ databases">
        <title>Sequencing the genomes of 1000 actinobacteria strains.</title>
        <authorList>
            <person name="Klenk H.-P."/>
        </authorList>
    </citation>
    <scope>NUCLEOTIDE SEQUENCE [LARGE SCALE GENOMIC DNA]</scope>
    <source>
        <strain evidence="4 5">DSM 21350</strain>
    </source>
</reference>
<feature type="compositionally biased region" description="Basic residues" evidence="2">
    <location>
        <begin position="80"/>
        <end position="92"/>
    </location>
</feature>
<evidence type="ECO:0000256" key="2">
    <source>
        <dbReference type="SAM" id="MobiDB-lite"/>
    </source>
</evidence>
<dbReference type="AlphaFoldDB" id="A0A7Y9E8D2"/>
<feature type="compositionally biased region" description="Low complexity" evidence="2">
    <location>
        <begin position="38"/>
        <end position="50"/>
    </location>
</feature>
<dbReference type="Proteomes" id="UP000535511">
    <property type="component" value="Unassembled WGS sequence"/>
</dbReference>
<dbReference type="Pfam" id="PF01844">
    <property type="entry name" value="HNH"/>
    <property type="match status" value="1"/>
</dbReference>
<dbReference type="InterPro" id="IPR003870">
    <property type="entry name" value="DUF222"/>
</dbReference>
<gene>
    <name evidence="4" type="ORF">BJZ21_002955</name>
</gene>
<dbReference type="Gene3D" id="1.10.30.50">
    <property type="match status" value="1"/>
</dbReference>
<name>A0A7Y9E8D2_9ACTN</name>
<comment type="caution">
    <text evidence="4">The sequence shown here is derived from an EMBL/GenBank/DDBJ whole genome shotgun (WGS) entry which is preliminary data.</text>
</comment>
<feature type="region of interest" description="Disordered" evidence="2">
    <location>
        <begin position="207"/>
        <end position="269"/>
    </location>
</feature>
<dbReference type="RefSeq" id="WP_343052158.1">
    <property type="nucleotide sequence ID" value="NZ_JACCBG010000001.1"/>
</dbReference>
<protein>
    <recommendedName>
        <fullName evidence="3">HNH nuclease domain-containing protein</fullName>
    </recommendedName>
</protein>
<comment type="similarity">
    <text evidence="1">Belongs to the Rv1128c/1148c/1588c/1702c/1945/3466 family.</text>
</comment>
<accession>A0A7Y9E8D2</accession>
<dbReference type="GO" id="GO:0008270">
    <property type="term" value="F:zinc ion binding"/>
    <property type="evidence" value="ECO:0007669"/>
    <property type="project" value="InterPro"/>
</dbReference>
<evidence type="ECO:0000313" key="5">
    <source>
        <dbReference type="Proteomes" id="UP000535511"/>
    </source>
</evidence>